<keyword evidence="2" id="KW-0540">Nuclease</keyword>
<dbReference type="Proteomes" id="UP000231157">
    <property type="component" value="Unassembled WGS sequence"/>
</dbReference>
<dbReference type="EMBL" id="PFAZ01000009">
    <property type="protein sequence ID" value="PIR88973.1"/>
    <property type="molecule type" value="Genomic_DNA"/>
</dbReference>
<evidence type="ECO:0000313" key="6">
    <source>
        <dbReference type="EMBL" id="PIR88973.1"/>
    </source>
</evidence>
<dbReference type="GO" id="GO:0030677">
    <property type="term" value="C:ribonuclease P complex"/>
    <property type="evidence" value="ECO:0007669"/>
    <property type="project" value="TreeGrafter"/>
</dbReference>
<sequence length="104" mass="12138">MLPKRYKLPIQSFVSIRGKRNSSPHFILVVFPAKCSYPRFGVVIPKKYAQKAVQRNKIKRFFFDFIEENLKNIALGDYLLRVRSSIDVENLGIINSELSNIFFL</sequence>
<dbReference type="Pfam" id="PF00825">
    <property type="entry name" value="Ribonuclease_P"/>
    <property type="match status" value="1"/>
</dbReference>
<gene>
    <name evidence="6" type="ORF">COU07_03735</name>
</gene>
<dbReference type="InterPro" id="IPR020568">
    <property type="entry name" value="Ribosomal_Su5_D2-typ_SF"/>
</dbReference>
<dbReference type="GO" id="GO:0042781">
    <property type="term" value="F:3'-tRNA processing endoribonuclease activity"/>
    <property type="evidence" value="ECO:0007669"/>
    <property type="project" value="TreeGrafter"/>
</dbReference>
<dbReference type="PANTHER" id="PTHR33992">
    <property type="entry name" value="RIBONUCLEASE P PROTEIN COMPONENT"/>
    <property type="match status" value="1"/>
</dbReference>
<dbReference type="Gene3D" id="3.30.230.10">
    <property type="match status" value="1"/>
</dbReference>
<keyword evidence="5" id="KW-0694">RNA-binding</keyword>
<evidence type="ECO:0000256" key="5">
    <source>
        <dbReference type="ARBA" id="ARBA00022884"/>
    </source>
</evidence>
<keyword evidence="3" id="KW-0255">Endonuclease</keyword>
<keyword evidence="4" id="KW-0378">Hydrolase</keyword>
<dbReference type="PANTHER" id="PTHR33992:SF1">
    <property type="entry name" value="RIBONUCLEASE P PROTEIN COMPONENT"/>
    <property type="match status" value="1"/>
</dbReference>
<evidence type="ECO:0000256" key="3">
    <source>
        <dbReference type="ARBA" id="ARBA00022759"/>
    </source>
</evidence>
<evidence type="ECO:0000256" key="1">
    <source>
        <dbReference type="ARBA" id="ARBA00022694"/>
    </source>
</evidence>
<protein>
    <submittedName>
        <fullName evidence="6">Uncharacterized protein</fullName>
    </submittedName>
</protein>
<evidence type="ECO:0000256" key="2">
    <source>
        <dbReference type="ARBA" id="ARBA00022722"/>
    </source>
</evidence>
<organism evidence="6 7">
    <name type="scientific">Candidatus Harrisonbacteria bacterium CG10_big_fil_rev_8_21_14_0_10_40_38</name>
    <dbReference type="NCBI Taxonomy" id="1974583"/>
    <lineage>
        <taxon>Bacteria</taxon>
        <taxon>Candidatus Harrisoniibacteriota</taxon>
    </lineage>
</organism>
<dbReference type="SUPFAM" id="SSF54211">
    <property type="entry name" value="Ribosomal protein S5 domain 2-like"/>
    <property type="match status" value="1"/>
</dbReference>
<evidence type="ECO:0000256" key="4">
    <source>
        <dbReference type="ARBA" id="ARBA00022801"/>
    </source>
</evidence>
<reference evidence="7" key="1">
    <citation type="submission" date="2017-09" db="EMBL/GenBank/DDBJ databases">
        <title>Depth-based differentiation of microbial function through sediment-hosted aquifers and enrichment of novel symbionts in the deep terrestrial subsurface.</title>
        <authorList>
            <person name="Probst A.J."/>
            <person name="Ladd B."/>
            <person name="Jarett J.K."/>
            <person name="Geller-Mcgrath D.E."/>
            <person name="Sieber C.M.K."/>
            <person name="Emerson J.B."/>
            <person name="Anantharaman K."/>
            <person name="Thomas B.C."/>
            <person name="Malmstrom R."/>
            <person name="Stieglmeier M."/>
            <person name="Klingl A."/>
            <person name="Woyke T."/>
            <person name="Ryan C.M."/>
            <person name="Banfield J.F."/>
        </authorList>
    </citation>
    <scope>NUCLEOTIDE SEQUENCE [LARGE SCALE GENOMIC DNA]</scope>
</reference>
<dbReference type="AlphaFoldDB" id="A0A2H0URH0"/>
<evidence type="ECO:0000313" key="7">
    <source>
        <dbReference type="Proteomes" id="UP000231157"/>
    </source>
</evidence>
<keyword evidence="1" id="KW-0819">tRNA processing</keyword>
<accession>A0A2H0URH0</accession>
<dbReference type="InterPro" id="IPR000100">
    <property type="entry name" value="RNase_P"/>
</dbReference>
<dbReference type="GO" id="GO:0000049">
    <property type="term" value="F:tRNA binding"/>
    <property type="evidence" value="ECO:0007669"/>
    <property type="project" value="InterPro"/>
</dbReference>
<dbReference type="GO" id="GO:0004526">
    <property type="term" value="F:ribonuclease P activity"/>
    <property type="evidence" value="ECO:0007669"/>
    <property type="project" value="InterPro"/>
</dbReference>
<dbReference type="InterPro" id="IPR014721">
    <property type="entry name" value="Ribsml_uS5_D2-typ_fold_subgr"/>
</dbReference>
<proteinExistence type="predicted"/>
<comment type="caution">
    <text evidence="6">The sequence shown here is derived from an EMBL/GenBank/DDBJ whole genome shotgun (WGS) entry which is preliminary data.</text>
</comment>
<name>A0A2H0URH0_9BACT</name>